<feature type="compositionally biased region" description="Low complexity" evidence="1">
    <location>
        <begin position="28"/>
        <end position="39"/>
    </location>
</feature>
<feature type="compositionally biased region" description="Polar residues" evidence="1">
    <location>
        <begin position="40"/>
        <end position="54"/>
    </location>
</feature>
<dbReference type="Proteomes" id="UP000887564">
    <property type="component" value="Unplaced"/>
</dbReference>
<evidence type="ECO:0000313" key="2">
    <source>
        <dbReference type="Proteomes" id="UP000887564"/>
    </source>
</evidence>
<evidence type="ECO:0000313" key="3">
    <source>
        <dbReference type="WBParaSite" id="PEQ_0000919001-mRNA-1"/>
    </source>
</evidence>
<evidence type="ECO:0000256" key="1">
    <source>
        <dbReference type="SAM" id="MobiDB-lite"/>
    </source>
</evidence>
<accession>A0A914RRQ8</accession>
<name>A0A914RRQ8_PAREQ</name>
<protein>
    <submittedName>
        <fullName evidence="3">Uncharacterized protein</fullName>
    </submittedName>
</protein>
<feature type="region of interest" description="Disordered" evidence="1">
    <location>
        <begin position="28"/>
        <end position="54"/>
    </location>
</feature>
<keyword evidence="2" id="KW-1185">Reference proteome</keyword>
<dbReference type="WBParaSite" id="PEQ_0000919001-mRNA-1">
    <property type="protein sequence ID" value="PEQ_0000919001-mRNA-1"/>
    <property type="gene ID" value="PEQ_0000919001"/>
</dbReference>
<reference evidence="3" key="1">
    <citation type="submission" date="2022-11" db="UniProtKB">
        <authorList>
            <consortium name="WormBaseParasite"/>
        </authorList>
    </citation>
    <scope>IDENTIFICATION</scope>
</reference>
<dbReference type="AlphaFoldDB" id="A0A914RRQ8"/>
<sequence length="54" mass="5739">MMTFVETKGTGKDRPEVVVFEELDTVTESTTAGGTSASSFPNTSTVVHSMSQPE</sequence>
<organism evidence="2 3">
    <name type="scientific">Parascaris equorum</name>
    <name type="common">Equine roundworm</name>
    <dbReference type="NCBI Taxonomy" id="6256"/>
    <lineage>
        <taxon>Eukaryota</taxon>
        <taxon>Metazoa</taxon>
        <taxon>Ecdysozoa</taxon>
        <taxon>Nematoda</taxon>
        <taxon>Chromadorea</taxon>
        <taxon>Rhabditida</taxon>
        <taxon>Spirurina</taxon>
        <taxon>Ascaridomorpha</taxon>
        <taxon>Ascaridoidea</taxon>
        <taxon>Ascarididae</taxon>
        <taxon>Parascaris</taxon>
    </lineage>
</organism>
<proteinExistence type="predicted"/>